<evidence type="ECO:0000256" key="1">
    <source>
        <dbReference type="ARBA" id="ARBA00004141"/>
    </source>
</evidence>
<evidence type="ECO:0000313" key="9">
    <source>
        <dbReference type="Proteomes" id="UP001158576"/>
    </source>
</evidence>
<dbReference type="Proteomes" id="UP001158576">
    <property type="component" value="Chromosome 1"/>
</dbReference>
<dbReference type="InterPro" id="IPR004710">
    <property type="entry name" value="Bilac:Na_transpt"/>
</dbReference>
<feature type="transmembrane region" description="Helical" evidence="7">
    <location>
        <begin position="173"/>
        <end position="192"/>
    </location>
</feature>
<name>A0ABN7SPG3_OIKDI</name>
<evidence type="ECO:0000256" key="2">
    <source>
        <dbReference type="ARBA" id="ARBA00006528"/>
    </source>
</evidence>
<accession>A0ABN7SPG3</accession>
<feature type="transmembrane region" description="Helical" evidence="7">
    <location>
        <begin position="234"/>
        <end position="252"/>
    </location>
</feature>
<feature type="transmembrane region" description="Helical" evidence="7">
    <location>
        <begin position="69"/>
        <end position="95"/>
    </location>
</feature>
<keyword evidence="3 7" id="KW-0812">Transmembrane</keyword>
<proteinExistence type="inferred from homology"/>
<dbReference type="InterPro" id="IPR002657">
    <property type="entry name" value="BilAc:Na_symport/Acr3"/>
</dbReference>
<dbReference type="PANTHER" id="PTHR10361">
    <property type="entry name" value="SODIUM-BILE ACID COTRANSPORTER"/>
    <property type="match status" value="1"/>
</dbReference>
<feature type="transmembrane region" description="Helical" evidence="7">
    <location>
        <begin position="102"/>
        <end position="124"/>
    </location>
</feature>
<dbReference type="Pfam" id="PF01758">
    <property type="entry name" value="SBF"/>
    <property type="match status" value="1"/>
</dbReference>
<evidence type="ECO:0000256" key="7">
    <source>
        <dbReference type="SAM" id="Phobius"/>
    </source>
</evidence>
<comment type="similarity">
    <text evidence="2">Belongs to the bile acid:sodium symporter (BASS) (TC 2.A.28) family.</text>
</comment>
<organism evidence="8 9">
    <name type="scientific">Oikopleura dioica</name>
    <name type="common">Tunicate</name>
    <dbReference type="NCBI Taxonomy" id="34765"/>
    <lineage>
        <taxon>Eukaryota</taxon>
        <taxon>Metazoa</taxon>
        <taxon>Chordata</taxon>
        <taxon>Tunicata</taxon>
        <taxon>Appendicularia</taxon>
        <taxon>Copelata</taxon>
        <taxon>Oikopleuridae</taxon>
        <taxon>Oikopleura</taxon>
    </lineage>
</organism>
<dbReference type="InterPro" id="IPR038770">
    <property type="entry name" value="Na+/solute_symporter_sf"/>
</dbReference>
<sequence>MGIYYESYPNVSEWYASFVAFNESRDGKLPLADLTNSDIKLLNTIASVLLMFAMGLASDVNVFLKVIKNIPLCITGALTQFIIMPLIGIAFLQIFQFHQLEALAIFLFMSSPGGGNSNLMAFYMDLNLELSLTLTTLTTILALGFMPAFMELLPFLVDIGDNEDLLKIPFDAIGENLGILCGALIGAMIISYWKQELAAKASKIITPIVYPYVICCSVISLLKFFPFGVMTKNILIFAFLNGPIGGLFSYIVSYPLGLASNKLQARKSKLAKCCGSDEKVTWRDFHTIAIETGNQNAVVSQLIMLSAYTSETPSLMETYYLGFIVPFPIFMVLIGQAETIFILLTFFVTKFFKNRGKIESSEKLKKFEDLESQKKMEEKGQDNLAFDNDETHF</sequence>
<feature type="transmembrane region" description="Helical" evidence="7">
    <location>
        <begin position="204"/>
        <end position="222"/>
    </location>
</feature>
<keyword evidence="6 7" id="KW-0472">Membrane</keyword>
<dbReference type="EMBL" id="OU015566">
    <property type="protein sequence ID" value="CAG5102978.1"/>
    <property type="molecule type" value="Genomic_DNA"/>
</dbReference>
<keyword evidence="9" id="KW-1185">Reference proteome</keyword>
<keyword evidence="5 7" id="KW-1133">Transmembrane helix</keyword>
<evidence type="ECO:0000256" key="4">
    <source>
        <dbReference type="ARBA" id="ARBA00022847"/>
    </source>
</evidence>
<feature type="transmembrane region" description="Helical" evidence="7">
    <location>
        <begin position="130"/>
        <end position="153"/>
    </location>
</feature>
<feature type="transmembrane region" description="Helical" evidence="7">
    <location>
        <begin position="41"/>
        <end position="57"/>
    </location>
</feature>
<keyword evidence="4" id="KW-0813">Transport</keyword>
<gene>
    <name evidence="8" type="ORF">OKIOD_LOCUS9322</name>
</gene>
<feature type="transmembrane region" description="Helical" evidence="7">
    <location>
        <begin position="319"/>
        <end position="348"/>
    </location>
</feature>
<dbReference type="Gene3D" id="1.20.1530.20">
    <property type="match status" value="1"/>
</dbReference>
<protein>
    <submittedName>
        <fullName evidence="8">Oidioi.mRNA.OKI2018_I69.chr1.g557.t1.cds</fullName>
    </submittedName>
</protein>
<keyword evidence="4" id="KW-0769">Symport</keyword>
<evidence type="ECO:0000256" key="6">
    <source>
        <dbReference type="ARBA" id="ARBA00023136"/>
    </source>
</evidence>
<comment type="subcellular location">
    <subcellularLocation>
        <location evidence="1">Membrane</location>
        <topology evidence="1">Multi-pass membrane protein</topology>
    </subcellularLocation>
</comment>
<reference evidence="8 9" key="1">
    <citation type="submission" date="2021-04" db="EMBL/GenBank/DDBJ databases">
        <authorList>
            <person name="Bliznina A."/>
        </authorList>
    </citation>
    <scope>NUCLEOTIDE SEQUENCE [LARGE SCALE GENOMIC DNA]</scope>
</reference>
<dbReference type="PANTHER" id="PTHR10361:SF28">
    <property type="entry name" value="P3 PROTEIN-RELATED"/>
    <property type="match status" value="1"/>
</dbReference>
<evidence type="ECO:0000256" key="3">
    <source>
        <dbReference type="ARBA" id="ARBA00022692"/>
    </source>
</evidence>
<evidence type="ECO:0000256" key="5">
    <source>
        <dbReference type="ARBA" id="ARBA00022989"/>
    </source>
</evidence>
<evidence type="ECO:0000313" key="8">
    <source>
        <dbReference type="EMBL" id="CAG5102978.1"/>
    </source>
</evidence>